<dbReference type="AlphaFoldDB" id="A0A498D4M3"/>
<name>A0A498D4M3_9FIRM</name>
<dbReference type="RefSeq" id="WP_121585685.1">
    <property type="nucleotide sequence ID" value="NZ_RCHT01000001.1"/>
</dbReference>
<evidence type="ECO:0000313" key="3">
    <source>
        <dbReference type="Proteomes" id="UP000276301"/>
    </source>
</evidence>
<organism evidence="2 3">
    <name type="scientific">Anaerotruncus massiliensis</name>
    <name type="common">ex Liu et al. 2021</name>
    <dbReference type="NCBI Taxonomy" id="2321404"/>
    <lineage>
        <taxon>Bacteria</taxon>
        <taxon>Bacillati</taxon>
        <taxon>Bacillota</taxon>
        <taxon>Clostridia</taxon>
        <taxon>Eubacteriales</taxon>
        <taxon>Oscillospiraceae</taxon>
        <taxon>Anaerotruncus</taxon>
    </lineage>
</organism>
<reference evidence="2 3" key="1">
    <citation type="submission" date="2018-10" db="EMBL/GenBank/DDBJ databases">
        <title>Anaerotruncus faecis sp. nov., isolated from human feces.</title>
        <authorList>
            <person name="Wang Y.-J."/>
        </authorList>
    </citation>
    <scope>NUCLEOTIDE SEQUENCE [LARGE SCALE GENOMIC DNA]</scope>
    <source>
        <strain evidence="2 3">22A2-44</strain>
    </source>
</reference>
<gene>
    <name evidence="2" type="ORF">D4A47_01100</name>
</gene>
<proteinExistence type="predicted"/>
<dbReference type="Pfam" id="PF06541">
    <property type="entry name" value="ABC_trans_CmpB"/>
    <property type="match status" value="1"/>
</dbReference>
<dbReference type="EMBL" id="RCHT01000001">
    <property type="protein sequence ID" value="RLL14611.1"/>
    <property type="molecule type" value="Genomic_DNA"/>
</dbReference>
<evidence type="ECO:0000313" key="2">
    <source>
        <dbReference type="EMBL" id="RLL14611.1"/>
    </source>
</evidence>
<comment type="caution">
    <text evidence="2">The sequence shown here is derived from an EMBL/GenBank/DDBJ whole genome shotgun (WGS) entry which is preliminary data.</text>
</comment>
<accession>A0A498D4M3</accession>
<evidence type="ECO:0000256" key="1">
    <source>
        <dbReference type="SAM" id="Phobius"/>
    </source>
</evidence>
<keyword evidence="1" id="KW-1133">Transmembrane helix</keyword>
<keyword evidence="1" id="KW-0812">Transmembrane</keyword>
<dbReference type="InterPro" id="IPR010540">
    <property type="entry name" value="CmpB_TMEM229"/>
</dbReference>
<feature type="transmembrane region" description="Helical" evidence="1">
    <location>
        <begin position="61"/>
        <end position="81"/>
    </location>
</feature>
<feature type="transmembrane region" description="Helical" evidence="1">
    <location>
        <begin position="31"/>
        <end position="49"/>
    </location>
</feature>
<feature type="transmembrane region" description="Helical" evidence="1">
    <location>
        <begin position="96"/>
        <end position="116"/>
    </location>
</feature>
<keyword evidence="3" id="KW-1185">Reference proteome</keyword>
<dbReference type="Proteomes" id="UP000276301">
    <property type="component" value="Unassembled WGS sequence"/>
</dbReference>
<keyword evidence="1" id="KW-0472">Membrane</keyword>
<feature type="transmembrane region" description="Helical" evidence="1">
    <location>
        <begin position="7"/>
        <end position="25"/>
    </location>
</feature>
<sequence length="138" mass="15207">MEKLKEYAAVCTVGSVGYSAIEVLWRGFTHWTMALTGGVGFLLLYLTDLRMTGRSMLQKCAAGSLVLTAVEFVAGCIINRGCRLGVWDYSRRKGNLLGQICPLYSALWFLLCIPVLPLSRALRERLCQGGSGRRIETA</sequence>
<protein>
    <submittedName>
        <fullName evidence="2">Uncharacterized protein</fullName>
    </submittedName>
</protein>